<reference evidence="1 2" key="1">
    <citation type="submission" date="2016-07" db="EMBL/GenBank/DDBJ databases">
        <title>Caryophanon latum genome sequencing.</title>
        <authorList>
            <person name="Verma A."/>
            <person name="Pal Y."/>
            <person name="Krishnamurthi S."/>
        </authorList>
    </citation>
    <scope>NUCLEOTIDE SEQUENCE [LARGE SCALE GENOMIC DNA]</scope>
    <source>
        <strain evidence="1 2">DSM 14151</strain>
    </source>
</reference>
<dbReference type="RefSeq" id="WP_066461640.1">
    <property type="nucleotide sequence ID" value="NZ_MATO01000007.1"/>
</dbReference>
<gene>
    <name evidence="1" type="ORF">A6K76_05095</name>
</gene>
<protein>
    <submittedName>
        <fullName evidence="1">Uncharacterized protein</fullName>
    </submittedName>
</protein>
<evidence type="ECO:0000313" key="2">
    <source>
        <dbReference type="Proteomes" id="UP000093482"/>
    </source>
</evidence>
<dbReference type="OrthoDB" id="9831311at2"/>
<evidence type="ECO:0000313" key="1">
    <source>
        <dbReference type="EMBL" id="OCS93518.1"/>
    </source>
</evidence>
<dbReference type="EMBL" id="MATO01000007">
    <property type="protein sequence ID" value="OCS93518.1"/>
    <property type="molecule type" value="Genomic_DNA"/>
</dbReference>
<name>A0A1C0Z2C4_9BACL</name>
<accession>A0A1C0Z2C4</accession>
<dbReference type="Proteomes" id="UP000093482">
    <property type="component" value="Unassembled WGS sequence"/>
</dbReference>
<keyword evidence="2" id="KW-1185">Reference proteome</keyword>
<proteinExistence type="predicted"/>
<sequence length="254" mass="29906">MNTLYPYEQLPHELTKHAVWQYVQSIRHCRDRQHPIYQFFIDYVTETITIDMQRYGLQYVDVLKTSSFEPVKLTLKDVSPIWSTRLVKLFEDAHVPFLAMLQEVAPQAYRYEIQGGQFRMTEQESLSLEGKQTVLMHTMPLVAQQLTQSAMTPAQRTWLLHMYTLQLQTSIDVVNAYLTLQLAQAVEEVEHAQASEQSIFWPRLESRFKGDTLLFTEEGQYICTFLQYMKDATLQQQFMLYDKDSMLDAYAYIQ</sequence>
<comment type="caution">
    <text evidence="1">The sequence shown here is derived from an EMBL/GenBank/DDBJ whole genome shotgun (WGS) entry which is preliminary data.</text>
</comment>
<dbReference type="AlphaFoldDB" id="A0A1C0Z2C4"/>
<organism evidence="1 2">
    <name type="scientific">Caryophanon latum</name>
    <dbReference type="NCBI Taxonomy" id="33977"/>
    <lineage>
        <taxon>Bacteria</taxon>
        <taxon>Bacillati</taxon>
        <taxon>Bacillota</taxon>
        <taxon>Bacilli</taxon>
        <taxon>Bacillales</taxon>
        <taxon>Caryophanaceae</taxon>
        <taxon>Caryophanon</taxon>
    </lineage>
</organism>